<proteinExistence type="predicted"/>
<feature type="non-terminal residue" evidence="1">
    <location>
        <position position="1"/>
    </location>
</feature>
<comment type="caution">
    <text evidence="1">The sequence shown here is derived from an EMBL/GenBank/DDBJ whole genome shotgun (WGS) entry which is preliminary data.</text>
</comment>
<protein>
    <submittedName>
        <fullName evidence="1">Uncharacterized protein</fullName>
    </submittedName>
</protein>
<evidence type="ECO:0000313" key="1">
    <source>
        <dbReference type="EMBL" id="KAJ1679014.1"/>
    </source>
</evidence>
<organism evidence="1 2">
    <name type="scientific">Spiromyces aspiralis</name>
    <dbReference type="NCBI Taxonomy" id="68401"/>
    <lineage>
        <taxon>Eukaryota</taxon>
        <taxon>Fungi</taxon>
        <taxon>Fungi incertae sedis</taxon>
        <taxon>Zoopagomycota</taxon>
        <taxon>Kickxellomycotina</taxon>
        <taxon>Kickxellomycetes</taxon>
        <taxon>Kickxellales</taxon>
        <taxon>Kickxellaceae</taxon>
        <taxon>Spiromyces</taxon>
    </lineage>
</organism>
<reference evidence="1" key="1">
    <citation type="submission" date="2022-06" db="EMBL/GenBank/DDBJ databases">
        <title>Phylogenomic reconstructions and comparative analyses of Kickxellomycotina fungi.</title>
        <authorList>
            <person name="Reynolds N.K."/>
            <person name="Stajich J.E."/>
            <person name="Barry K."/>
            <person name="Grigoriev I.V."/>
            <person name="Crous P."/>
            <person name="Smith M.E."/>
        </authorList>
    </citation>
    <scope>NUCLEOTIDE SEQUENCE</scope>
    <source>
        <strain evidence="1">RSA 2271</strain>
    </source>
</reference>
<evidence type="ECO:0000313" key="2">
    <source>
        <dbReference type="Proteomes" id="UP001145114"/>
    </source>
</evidence>
<gene>
    <name evidence="1" type="ORF">EV182_002901</name>
</gene>
<accession>A0ACC1HYQ1</accession>
<dbReference type="Proteomes" id="UP001145114">
    <property type="component" value="Unassembled WGS sequence"/>
</dbReference>
<keyword evidence="2" id="KW-1185">Reference proteome</keyword>
<sequence>VRSKNRKHVYPRENLAKFLDFLFKNFAVMVWSSAQPRNVHYMITKVFGNHKEKLVRVWDRRHCTLDGDYFSKSKSIKDLERLFSGWSLKDSPFKDVAPALYCQDLRSNATGSSSSSSNDENIGEASLRSQRFKWDLRTTLLIDDSESKATKQPENHICVSEYTRSTSDDELLVLMSYLREVLEYVKSKTDGDKSGGQQDCINIREFTRGNPWTRFCDAYSKKQCEKSESGGES</sequence>
<name>A0ACC1HYQ1_9FUNG</name>
<dbReference type="EMBL" id="JAMZIH010000670">
    <property type="protein sequence ID" value="KAJ1679014.1"/>
    <property type="molecule type" value="Genomic_DNA"/>
</dbReference>